<organism evidence="3 4">
    <name type="scientific">Penicillium italicum</name>
    <name type="common">Blue mold</name>
    <dbReference type="NCBI Taxonomy" id="40296"/>
    <lineage>
        <taxon>Eukaryota</taxon>
        <taxon>Fungi</taxon>
        <taxon>Dikarya</taxon>
        <taxon>Ascomycota</taxon>
        <taxon>Pezizomycotina</taxon>
        <taxon>Eurotiomycetes</taxon>
        <taxon>Eurotiomycetidae</taxon>
        <taxon>Eurotiales</taxon>
        <taxon>Aspergillaceae</taxon>
        <taxon>Penicillium</taxon>
    </lineage>
</organism>
<keyword evidence="1" id="KW-0472">Membrane</keyword>
<feature type="signal peptide" evidence="2">
    <location>
        <begin position="1"/>
        <end position="26"/>
    </location>
</feature>
<dbReference type="EMBL" id="JQGA01001555">
    <property type="protein sequence ID" value="KGO64860.1"/>
    <property type="molecule type" value="Genomic_DNA"/>
</dbReference>
<keyword evidence="1" id="KW-0812">Transmembrane</keyword>
<proteinExistence type="predicted"/>
<protein>
    <recommendedName>
        <fullName evidence="5">Integral membrane protein</fullName>
    </recommendedName>
</protein>
<feature type="transmembrane region" description="Helical" evidence="1">
    <location>
        <begin position="96"/>
        <end position="116"/>
    </location>
</feature>
<keyword evidence="4" id="KW-1185">Reference proteome</keyword>
<evidence type="ECO:0000313" key="4">
    <source>
        <dbReference type="Proteomes" id="UP000030104"/>
    </source>
</evidence>
<reference evidence="3 4" key="1">
    <citation type="journal article" date="2015" name="Mol. Plant Microbe Interact.">
        <title>Genome, transcriptome, and functional analyses of Penicillium expansum provide new insights into secondary metabolism and pathogenicity.</title>
        <authorList>
            <person name="Ballester A.R."/>
            <person name="Marcet-Houben M."/>
            <person name="Levin E."/>
            <person name="Sela N."/>
            <person name="Selma-Lazaro C."/>
            <person name="Carmona L."/>
            <person name="Wisniewski M."/>
            <person name="Droby S."/>
            <person name="Gonzalez-Candelas L."/>
            <person name="Gabaldon T."/>
        </authorList>
    </citation>
    <scope>NUCLEOTIDE SEQUENCE [LARGE SCALE GENOMIC DNA]</scope>
    <source>
        <strain evidence="3 4">PHI-1</strain>
    </source>
</reference>
<name>A0A0A2KKI6_PENIT</name>
<sequence length="172" mass="18540">MASGLILNPYLLLQTLPLATSTGTLAHALLELTTNTGFLNPSLQPTSDKVLPKWFSHVFNRAVWTVVALNMGTITSAAGTLFLNRYYPRKPLQTTAFYWVGLAGAIGHLCFVPFVAGPVQRIVEDTTAQEDSGESGVGASVDMARWVGVHRIRMVVADLPAWVAFVGAILTL</sequence>
<keyword evidence="1" id="KW-1133">Transmembrane helix</keyword>
<dbReference type="AlphaFoldDB" id="A0A0A2KKI6"/>
<feature type="transmembrane region" description="Helical" evidence="1">
    <location>
        <begin position="62"/>
        <end position="84"/>
    </location>
</feature>
<feature type="chain" id="PRO_5002001665" description="Integral membrane protein" evidence="2">
    <location>
        <begin position="27"/>
        <end position="172"/>
    </location>
</feature>
<accession>A0A0A2KKI6</accession>
<dbReference type="STRING" id="40296.A0A0A2KKI6"/>
<dbReference type="HOGENOM" id="CLU_092535_1_1_1"/>
<keyword evidence="2" id="KW-0732">Signal</keyword>
<dbReference type="PhylomeDB" id="A0A0A2KKI6"/>
<evidence type="ECO:0008006" key="5">
    <source>
        <dbReference type="Google" id="ProtNLM"/>
    </source>
</evidence>
<evidence type="ECO:0000256" key="2">
    <source>
        <dbReference type="SAM" id="SignalP"/>
    </source>
</evidence>
<evidence type="ECO:0000313" key="3">
    <source>
        <dbReference type="EMBL" id="KGO64860.1"/>
    </source>
</evidence>
<dbReference type="Proteomes" id="UP000030104">
    <property type="component" value="Unassembled WGS sequence"/>
</dbReference>
<evidence type="ECO:0000256" key="1">
    <source>
        <dbReference type="SAM" id="Phobius"/>
    </source>
</evidence>
<dbReference type="OMA" id="RTTFYWA"/>
<dbReference type="OrthoDB" id="1523883at2759"/>
<gene>
    <name evidence="3" type="ORF">PITC_041050</name>
</gene>
<comment type="caution">
    <text evidence="3">The sequence shown here is derived from an EMBL/GenBank/DDBJ whole genome shotgun (WGS) entry which is preliminary data.</text>
</comment>